<evidence type="ECO:0000313" key="1">
    <source>
        <dbReference type="EMBL" id="KAJ9055200.1"/>
    </source>
</evidence>
<name>A0ACC2RYU1_9FUNG</name>
<dbReference type="Proteomes" id="UP001165960">
    <property type="component" value="Unassembled WGS sequence"/>
</dbReference>
<keyword evidence="2" id="KW-1185">Reference proteome</keyword>
<protein>
    <submittedName>
        <fullName evidence="1">Uncharacterized protein</fullName>
    </submittedName>
</protein>
<accession>A0ACC2RYU1</accession>
<reference evidence="1" key="1">
    <citation type="submission" date="2022-04" db="EMBL/GenBank/DDBJ databases">
        <title>Genome of the entomopathogenic fungus Entomophthora muscae.</title>
        <authorList>
            <person name="Elya C."/>
            <person name="Lovett B.R."/>
            <person name="Lee E."/>
            <person name="Macias A.M."/>
            <person name="Hajek A.E."/>
            <person name="De Bivort B.L."/>
            <person name="Kasson M.T."/>
            <person name="De Fine Licht H.H."/>
            <person name="Stajich J.E."/>
        </authorList>
    </citation>
    <scope>NUCLEOTIDE SEQUENCE</scope>
    <source>
        <strain evidence="1">Berkeley</strain>
    </source>
</reference>
<gene>
    <name evidence="1" type="ORF">DSO57_1006554</name>
</gene>
<dbReference type="EMBL" id="QTSX02006408">
    <property type="protein sequence ID" value="KAJ9055200.1"/>
    <property type="molecule type" value="Genomic_DNA"/>
</dbReference>
<sequence length="192" mass="21760">MPNQNFPSTLLLKYHPTQTSWHSFQSLFTRLTLLKILPNVECKKAKQEAFELSQYQACFDKMGIATLAICEEPTVGSTYMDSSWRGDLYLDLSFEVCQTPISNASREPSFFQPGGTYLVTEDCQVVYAYEPNLAMDSLSTGFILSLCLKYISSQKPSSASDQPKRESCDNARRSWASSEHLSDDYLESYHLI</sequence>
<proteinExistence type="predicted"/>
<comment type="caution">
    <text evidence="1">The sequence shown here is derived from an EMBL/GenBank/DDBJ whole genome shotgun (WGS) entry which is preliminary data.</text>
</comment>
<evidence type="ECO:0000313" key="2">
    <source>
        <dbReference type="Proteomes" id="UP001165960"/>
    </source>
</evidence>
<organism evidence="1 2">
    <name type="scientific">Entomophthora muscae</name>
    <dbReference type="NCBI Taxonomy" id="34485"/>
    <lineage>
        <taxon>Eukaryota</taxon>
        <taxon>Fungi</taxon>
        <taxon>Fungi incertae sedis</taxon>
        <taxon>Zoopagomycota</taxon>
        <taxon>Entomophthoromycotina</taxon>
        <taxon>Entomophthoromycetes</taxon>
        <taxon>Entomophthorales</taxon>
        <taxon>Entomophthoraceae</taxon>
        <taxon>Entomophthora</taxon>
    </lineage>
</organism>